<keyword evidence="1" id="KW-0812">Transmembrane</keyword>
<reference evidence="3" key="1">
    <citation type="submission" date="2013-12" db="EMBL/GenBank/DDBJ databases">
        <title>Genome sequences of Streptococcus thermophilus strains MTH17CL396 and M17PTZA496 isolated from Fontina cheese in Valle d'Aosta region (Italy).</title>
        <authorList>
            <person name="Treu L."/>
            <person name="Giacomini A."/>
            <person name="Corich V."/>
            <person name="Vendramin V."/>
            <person name="Bovo B."/>
        </authorList>
    </citation>
    <scope>NUCLEOTIDE SEQUENCE [LARGE SCALE GENOMIC DNA]</scope>
    <source>
        <strain evidence="3">M17PTZA496</strain>
    </source>
</reference>
<keyword evidence="1" id="KW-0472">Membrane</keyword>
<evidence type="ECO:0000256" key="1">
    <source>
        <dbReference type="SAM" id="Phobius"/>
    </source>
</evidence>
<dbReference type="EMBL" id="AZJT01000069">
    <property type="protein sequence ID" value="ETW88087.1"/>
    <property type="molecule type" value="Genomic_DNA"/>
</dbReference>
<dbReference type="RefSeq" id="WP_011681674.1">
    <property type="nucleotide sequence ID" value="NZ_CM002372.1"/>
</dbReference>
<dbReference type="HOGENOM" id="CLU_2541029_0_0_9"/>
<dbReference type="GeneID" id="66899575"/>
<comment type="caution">
    <text evidence="2">The sequence shown here is derived from an EMBL/GenBank/DDBJ whole genome shotgun (WGS) entry which is preliminary data.</text>
</comment>
<protein>
    <submittedName>
        <fullName evidence="2">Uncharacterized protein</fullName>
    </submittedName>
</protein>
<proteinExistence type="predicted"/>
<evidence type="ECO:0000313" key="3">
    <source>
        <dbReference type="Proteomes" id="UP000024559"/>
    </source>
</evidence>
<accession>A0A0E2Q186</accession>
<sequence>MKLTRNQTNGTTANQFPKMNNYLLVKIALAGIISSLFLILLINLIFHERLGTPIIDTNLKSAFWTLILFMPIFLLTREQEKHKTKEE</sequence>
<gene>
    <name evidence="2" type="ORF">X841_10360</name>
</gene>
<evidence type="ECO:0000313" key="2">
    <source>
        <dbReference type="EMBL" id="ETW88087.1"/>
    </source>
</evidence>
<dbReference type="Proteomes" id="UP000024559">
    <property type="component" value="Chromosome"/>
</dbReference>
<dbReference type="PATRIC" id="fig|1433289.7.peg.2151"/>
<feature type="transmembrane region" description="Helical" evidence="1">
    <location>
        <begin position="58"/>
        <end position="76"/>
    </location>
</feature>
<dbReference type="AlphaFoldDB" id="A0A0E2Q186"/>
<keyword evidence="1" id="KW-1133">Transmembrane helix</keyword>
<organism evidence="2 3">
    <name type="scientific">Streptococcus thermophilus M17PTZA496</name>
    <dbReference type="NCBI Taxonomy" id="1433289"/>
    <lineage>
        <taxon>Bacteria</taxon>
        <taxon>Bacillati</taxon>
        <taxon>Bacillota</taxon>
        <taxon>Bacilli</taxon>
        <taxon>Lactobacillales</taxon>
        <taxon>Streptococcaceae</taxon>
        <taxon>Streptococcus</taxon>
    </lineage>
</organism>
<name>A0A0E2Q186_STRTR</name>
<feature type="transmembrane region" description="Helical" evidence="1">
    <location>
        <begin position="21"/>
        <end position="46"/>
    </location>
</feature>